<dbReference type="InterPro" id="IPR038459">
    <property type="entry name" value="MT_TRM10-typ_sf"/>
</dbReference>
<organism evidence="6 7">
    <name type="scientific">Trichonephila inaurata madagascariensis</name>
    <dbReference type="NCBI Taxonomy" id="2747483"/>
    <lineage>
        <taxon>Eukaryota</taxon>
        <taxon>Metazoa</taxon>
        <taxon>Ecdysozoa</taxon>
        <taxon>Arthropoda</taxon>
        <taxon>Chelicerata</taxon>
        <taxon>Arachnida</taxon>
        <taxon>Araneae</taxon>
        <taxon>Araneomorphae</taxon>
        <taxon>Entelegynae</taxon>
        <taxon>Araneoidea</taxon>
        <taxon>Nephilidae</taxon>
        <taxon>Trichonephila</taxon>
        <taxon>Trichonephila inaurata</taxon>
    </lineage>
</organism>
<proteinExistence type="predicted"/>
<gene>
    <name evidence="6" type="primary">TRMT10B</name>
    <name evidence="6" type="ORF">TNIN_283171</name>
</gene>
<keyword evidence="1 6" id="KW-0489">Methyltransferase</keyword>
<comment type="caution">
    <text evidence="6">The sequence shown here is derived from an EMBL/GenBank/DDBJ whole genome shotgun (WGS) entry which is preliminary data.</text>
</comment>
<dbReference type="PANTHER" id="PTHR13563:SF19">
    <property type="entry name" value="TRNA METHYLTRANSFERASE 10 HOMOLOG B"/>
    <property type="match status" value="1"/>
</dbReference>
<dbReference type="InterPro" id="IPR007356">
    <property type="entry name" value="tRNA_m1G_MeTrfase_euk"/>
</dbReference>
<keyword evidence="3" id="KW-0949">S-adenosyl-L-methionine</keyword>
<evidence type="ECO:0000256" key="3">
    <source>
        <dbReference type="ARBA" id="ARBA00022691"/>
    </source>
</evidence>
<evidence type="ECO:0000313" key="6">
    <source>
        <dbReference type="EMBL" id="GFY67567.1"/>
    </source>
</evidence>
<feature type="non-terminal residue" evidence="6">
    <location>
        <position position="189"/>
    </location>
</feature>
<dbReference type="PROSITE" id="PS51675">
    <property type="entry name" value="SAM_MT_TRM10"/>
    <property type="match status" value="1"/>
</dbReference>
<dbReference type="PANTHER" id="PTHR13563">
    <property type="entry name" value="TRNA (GUANINE-9-) METHYLTRANSFERASE"/>
    <property type="match status" value="1"/>
</dbReference>
<dbReference type="InterPro" id="IPR028564">
    <property type="entry name" value="MT_TRM10-typ"/>
</dbReference>
<keyword evidence="7" id="KW-1185">Reference proteome</keyword>
<evidence type="ECO:0000256" key="4">
    <source>
        <dbReference type="SAM" id="MobiDB-lite"/>
    </source>
</evidence>
<protein>
    <submittedName>
        <fullName evidence="6">tRNA methyltransferase 10 homolog B</fullName>
    </submittedName>
</protein>
<dbReference type="GO" id="GO:0005654">
    <property type="term" value="C:nucleoplasm"/>
    <property type="evidence" value="ECO:0007669"/>
    <property type="project" value="TreeGrafter"/>
</dbReference>
<dbReference type="OrthoDB" id="6487337at2759"/>
<accession>A0A8X7CKN9</accession>
<dbReference type="GO" id="GO:0008168">
    <property type="term" value="F:methyltransferase activity"/>
    <property type="evidence" value="ECO:0007669"/>
    <property type="project" value="UniProtKB-KW"/>
</dbReference>
<dbReference type="GO" id="GO:0002939">
    <property type="term" value="P:tRNA N1-guanine methylation"/>
    <property type="evidence" value="ECO:0007669"/>
    <property type="project" value="TreeGrafter"/>
</dbReference>
<feature type="region of interest" description="Disordered" evidence="4">
    <location>
        <begin position="170"/>
        <end position="189"/>
    </location>
</feature>
<keyword evidence="2" id="KW-0808">Transferase</keyword>
<evidence type="ECO:0000256" key="2">
    <source>
        <dbReference type="ARBA" id="ARBA00022679"/>
    </source>
</evidence>
<sequence length="189" mass="21277">ELSRLSSQLRRLYGSNRHSPNPVHLYFCSFSPADAFYQICASKNDGFSSYIVEMTAEAPEDLFDLEDIIYLSPDSENALETLDSNKVYVIGGIVDDTVKKNLSLNHAKNFNIRSARLPIPEYLAPYSSNPGATVLTVNQVFDILLKYYETKDWTEALGSHVPLRKGYCTPSRRDGLSQETEETSNGVYF</sequence>
<feature type="domain" description="SAM-dependent MTase TRM10-type" evidence="5">
    <location>
        <begin position="1"/>
        <end position="168"/>
    </location>
</feature>
<dbReference type="Proteomes" id="UP000886998">
    <property type="component" value="Unassembled WGS sequence"/>
</dbReference>
<dbReference type="EMBL" id="BMAV01016625">
    <property type="protein sequence ID" value="GFY67567.1"/>
    <property type="molecule type" value="Genomic_DNA"/>
</dbReference>
<dbReference type="GO" id="GO:0000049">
    <property type="term" value="F:tRNA binding"/>
    <property type="evidence" value="ECO:0007669"/>
    <property type="project" value="TreeGrafter"/>
</dbReference>
<reference evidence="6" key="1">
    <citation type="submission" date="2020-08" db="EMBL/GenBank/DDBJ databases">
        <title>Multicomponent nature underlies the extraordinary mechanical properties of spider dragline silk.</title>
        <authorList>
            <person name="Kono N."/>
            <person name="Nakamura H."/>
            <person name="Mori M."/>
            <person name="Yoshida Y."/>
            <person name="Ohtoshi R."/>
            <person name="Malay A.D."/>
            <person name="Moran D.A.P."/>
            <person name="Tomita M."/>
            <person name="Numata K."/>
            <person name="Arakawa K."/>
        </authorList>
    </citation>
    <scope>NUCLEOTIDE SEQUENCE</scope>
</reference>
<evidence type="ECO:0000259" key="5">
    <source>
        <dbReference type="PROSITE" id="PS51675"/>
    </source>
</evidence>
<dbReference type="Gene3D" id="3.40.1280.30">
    <property type="match status" value="1"/>
</dbReference>
<evidence type="ECO:0000313" key="7">
    <source>
        <dbReference type="Proteomes" id="UP000886998"/>
    </source>
</evidence>
<name>A0A8X7CKN9_9ARAC</name>
<evidence type="ECO:0000256" key="1">
    <source>
        <dbReference type="ARBA" id="ARBA00022603"/>
    </source>
</evidence>
<dbReference type="AlphaFoldDB" id="A0A8X7CKN9"/>